<accession>A0A380PT57</accession>
<dbReference type="AlphaFoldDB" id="A0A380PT57"/>
<evidence type="ECO:0000313" key="1">
    <source>
        <dbReference type="EMBL" id="SUP76804.1"/>
    </source>
</evidence>
<proteinExistence type="predicted"/>
<organism evidence="1 2">
    <name type="scientific">Yersinia frederiksenii</name>
    <dbReference type="NCBI Taxonomy" id="29484"/>
    <lineage>
        <taxon>Bacteria</taxon>
        <taxon>Pseudomonadati</taxon>
        <taxon>Pseudomonadota</taxon>
        <taxon>Gammaproteobacteria</taxon>
        <taxon>Enterobacterales</taxon>
        <taxon>Yersiniaceae</taxon>
        <taxon>Yersinia</taxon>
    </lineage>
</organism>
<reference evidence="1 2" key="1">
    <citation type="submission" date="2018-06" db="EMBL/GenBank/DDBJ databases">
        <authorList>
            <consortium name="Pathogen Informatics"/>
            <person name="Doyle S."/>
        </authorList>
    </citation>
    <scope>NUCLEOTIDE SEQUENCE [LARGE SCALE GENOMIC DNA]</scope>
    <source>
        <strain evidence="1 2">NCTC11470</strain>
    </source>
</reference>
<gene>
    <name evidence="1" type="ORF">NCTC11470_01858</name>
</gene>
<name>A0A380PT57_YERFR</name>
<dbReference type="EMBL" id="UHJA01000001">
    <property type="protein sequence ID" value="SUP76804.1"/>
    <property type="molecule type" value="Genomic_DNA"/>
</dbReference>
<evidence type="ECO:0000313" key="2">
    <source>
        <dbReference type="Proteomes" id="UP000254835"/>
    </source>
</evidence>
<sequence length="71" mass="7955">MTLIQESKPRLLFSSLTGAAMAPAYTPHLSTARPFLSLPTLNRNCELLRNLFYICVAINKILRTFSKVGDE</sequence>
<dbReference type="Proteomes" id="UP000254835">
    <property type="component" value="Unassembled WGS sequence"/>
</dbReference>
<protein>
    <submittedName>
        <fullName evidence="1">Uncharacterized protein</fullName>
    </submittedName>
</protein>